<dbReference type="SUPFAM" id="SSF53850">
    <property type="entry name" value="Periplasmic binding protein-like II"/>
    <property type="match status" value="1"/>
</dbReference>
<keyword evidence="4" id="KW-1185">Reference proteome</keyword>
<dbReference type="GO" id="GO:0042597">
    <property type="term" value="C:periplasmic space"/>
    <property type="evidence" value="ECO:0007669"/>
    <property type="project" value="UniProtKB-ARBA"/>
</dbReference>
<evidence type="ECO:0000259" key="2">
    <source>
        <dbReference type="Pfam" id="PF00496"/>
    </source>
</evidence>
<dbReference type="GO" id="GO:0015833">
    <property type="term" value="P:peptide transport"/>
    <property type="evidence" value="ECO:0007669"/>
    <property type="project" value="TreeGrafter"/>
</dbReference>
<dbReference type="Pfam" id="PF00496">
    <property type="entry name" value="SBP_bac_5"/>
    <property type="match status" value="1"/>
</dbReference>
<dbReference type="InterPro" id="IPR039424">
    <property type="entry name" value="SBP_5"/>
</dbReference>
<dbReference type="Proteomes" id="UP000199202">
    <property type="component" value="Unassembled WGS sequence"/>
</dbReference>
<dbReference type="STRING" id="633440.SAMN05421869_115212"/>
<feature type="domain" description="Solute-binding protein family 5" evidence="2">
    <location>
        <begin position="107"/>
        <end position="495"/>
    </location>
</feature>
<feature type="chain" id="PRO_5038771677" evidence="1">
    <location>
        <begin position="20"/>
        <end position="578"/>
    </location>
</feature>
<dbReference type="Gene3D" id="3.10.105.10">
    <property type="entry name" value="Dipeptide-binding Protein, Domain 3"/>
    <property type="match status" value="1"/>
</dbReference>
<organism evidence="3 4">
    <name type="scientific">Nonomuraea jiangxiensis</name>
    <dbReference type="NCBI Taxonomy" id="633440"/>
    <lineage>
        <taxon>Bacteria</taxon>
        <taxon>Bacillati</taxon>
        <taxon>Actinomycetota</taxon>
        <taxon>Actinomycetes</taxon>
        <taxon>Streptosporangiales</taxon>
        <taxon>Streptosporangiaceae</taxon>
        <taxon>Nonomuraea</taxon>
    </lineage>
</organism>
<dbReference type="AlphaFoldDB" id="A0A1G9BBC1"/>
<gene>
    <name evidence="3" type="ORF">SAMN05421869_115212</name>
</gene>
<protein>
    <submittedName>
        <fullName evidence="3">Peptide/nickel transport system substrate-binding protein</fullName>
    </submittedName>
</protein>
<name>A0A1G9BBC1_9ACTN</name>
<dbReference type="EMBL" id="FNDJ01000015">
    <property type="protein sequence ID" value="SDK36818.1"/>
    <property type="molecule type" value="Genomic_DNA"/>
</dbReference>
<dbReference type="InterPro" id="IPR000914">
    <property type="entry name" value="SBP_5_dom"/>
</dbReference>
<dbReference type="PROSITE" id="PS51257">
    <property type="entry name" value="PROKAR_LIPOPROTEIN"/>
    <property type="match status" value="1"/>
</dbReference>
<sequence length="578" mass="63375">MRRGLTVLVALALGLTACASTQPTTEQQQQGQTATSAGFAECPKAPATCNGGQRRQGGQLVYALEQQWTNWNIDSAGGNLLYSAQALAVLNPGIFNQTPDAKVQLNTDLMESAELVDPTTIVYKIRKEAVWDDGTPISVKDLEYLWRVTNGKDCDVAKCTPYTQAGFNQIESIDSPDGKTVTVKLTKPFAEWQALWQQSRIYPAHIAEKAVGPLDNEANLVKAVEFFSKTVPTWSGGPYKLQEYKQGDSLVMVPNPRWYGKEKPSLDRLIFKIITDVPQLPTALANREVNAIYPQPQVDMVQQLKQDQNSNFYIGPGLGWEHFDIRTTNEFLKDKALRQALFTAVDRQALIDKTVGQLAPDIKPLNNYNLFEGVSPHYKDVITPTGAGGGDIEKAKSLLTEAGYKVDPDGLVTPDGKKVAPLRLRYTGGNEVRKVICEQFAEMVRPLGVTLKVEPTDDLSGTLGNGDFDVIIFGWTGTIFPFVNARQNWSSDSASNYSRWGTKEIDGLLAKAVETADVAAASDLLNQALEKFAAGYSVLPIYQKPTVIAVNKDVVNVRNNPTGDGPVYNAKEWGLLAQ</sequence>
<dbReference type="PANTHER" id="PTHR30290:SF65">
    <property type="entry name" value="MONOACYL PHOSPHATIDYLINOSITOL TETRAMANNOSIDE-BINDING PROTEIN LPQW-RELATED"/>
    <property type="match status" value="1"/>
</dbReference>
<dbReference type="PIRSF" id="PIRSF002741">
    <property type="entry name" value="MppA"/>
    <property type="match status" value="1"/>
</dbReference>
<reference evidence="3 4" key="1">
    <citation type="submission" date="2016-10" db="EMBL/GenBank/DDBJ databases">
        <authorList>
            <person name="de Groot N.N."/>
        </authorList>
    </citation>
    <scope>NUCLEOTIDE SEQUENCE [LARGE SCALE GENOMIC DNA]</scope>
    <source>
        <strain evidence="3 4">CGMCC 4.6533</strain>
    </source>
</reference>
<dbReference type="CDD" id="cd08501">
    <property type="entry name" value="PBP2_Lpqw"/>
    <property type="match status" value="1"/>
</dbReference>
<dbReference type="Gene3D" id="3.40.190.10">
    <property type="entry name" value="Periplasmic binding protein-like II"/>
    <property type="match status" value="1"/>
</dbReference>
<feature type="signal peptide" evidence="1">
    <location>
        <begin position="1"/>
        <end position="19"/>
    </location>
</feature>
<dbReference type="PANTHER" id="PTHR30290">
    <property type="entry name" value="PERIPLASMIC BINDING COMPONENT OF ABC TRANSPORTER"/>
    <property type="match status" value="1"/>
</dbReference>
<evidence type="ECO:0000256" key="1">
    <source>
        <dbReference type="SAM" id="SignalP"/>
    </source>
</evidence>
<proteinExistence type="predicted"/>
<dbReference type="OrthoDB" id="7888869at2"/>
<evidence type="ECO:0000313" key="3">
    <source>
        <dbReference type="EMBL" id="SDK36818.1"/>
    </source>
</evidence>
<dbReference type="GO" id="GO:0043190">
    <property type="term" value="C:ATP-binding cassette (ABC) transporter complex"/>
    <property type="evidence" value="ECO:0007669"/>
    <property type="project" value="InterPro"/>
</dbReference>
<dbReference type="InterPro" id="IPR030678">
    <property type="entry name" value="Peptide/Ni-bd"/>
</dbReference>
<accession>A0A1G9BBC1</accession>
<dbReference type="GO" id="GO:1904680">
    <property type="term" value="F:peptide transmembrane transporter activity"/>
    <property type="evidence" value="ECO:0007669"/>
    <property type="project" value="TreeGrafter"/>
</dbReference>
<evidence type="ECO:0000313" key="4">
    <source>
        <dbReference type="Proteomes" id="UP000199202"/>
    </source>
</evidence>
<keyword evidence="1" id="KW-0732">Signal</keyword>